<dbReference type="Proteomes" id="UP000076722">
    <property type="component" value="Unassembled WGS sequence"/>
</dbReference>
<dbReference type="OrthoDB" id="3266934at2759"/>
<dbReference type="AlphaFoldDB" id="A0A165AFJ9"/>
<accession>A0A165AFJ9</accession>
<organism evidence="3 4">
    <name type="scientific">Sistotremastrum niveocremeum HHB9708</name>
    <dbReference type="NCBI Taxonomy" id="1314777"/>
    <lineage>
        <taxon>Eukaryota</taxon>
        <taxon>Fungi</taxon>
        <taxon>Dikarya</taxon>
        <taxon>Basidiomycota</taxon>
        <taxon>Agaricomycotina</taxon>
        <taxon>Agaricomycetes</taxon>
        <taxon>Sistotremastrales</taxon>
        <taxon>Sistotremastraceae</taxon>
        <taxon>Sertulicium</taxon>
        <taxon>Sertulicium niveocremeum</taxon>
    </lineage>
</organism>
<keyword evidence="2" id="KW-0732">Signal</keyword>
<proteinExistence type="predicted"/>
<dbReference type="EMBL" id="KV419394">
    <property type="protein sequence ID" value="KZS98921.1"/>
    <property type="molecule type" value="Genomic_DNA"/>
</dbReference>
<keyword evidence="1" id="KW-0812">Transmembrane</keyword>
<feature type="signal peptide" evidence="2">
    <location>
        <begin position="1"/>
        <end position="15"/>
    </location>
</feature>
<keyword evidence="4" id="KW-1185">Reference proteome</keyword>
<reference evidence="3 4" key="1">
    <citation type="journal article" date="2016" name="Mol. Biol. Evol.">
        <title>Comparative Genomics of Early-Diverging Mushroom-Forming Fungi Provides Insights into the Origins of Lignocellulose Decay Capabilities.</title>
        <authorList>
            <person name="Nagy L.G."/>
            <person name="Riley R."/>
            <person name="Tritt A."/>
            <person name="Adam C."/>
            <person name="Daum C."/>
            <person name="Floudas D."/>
            <person name="Sun H."/>
            <person name="Yadav J.S."/>
            <person name="Pangilinan J."/>
            <person name="Larsson K.H."/>
            <person name="Matsuura K."/>
            <person name="Barry K."/>
            <person name="Labutti K."/>
            <person name="Kuo R."/>
            <person name="Ohm R.A."/>
            <person name="Bhattacharya S.S."/>
            <person name="Shirouzu T."/>
            <person name="Yoshinaga Y."/>
            <person name="Martin F.M."/>
            <person name="Grigoriev I.V."/>
            <person name="Hibbett D.S."/>
        </authorList>
    </citation>
    <scope>NUCLEOTIDE SEQUENCE [LARGE SCALE GENOMIC DNA]</scope>
    <source>
        <strain evidence="3 4">HHB9708</strain>
    </source>
</reference>
<keyword evidence="1" id="KW-0472">Membrane</keyword>
<evidence type="ECO:0000313" key="3">
    <source>
        <dbReference type="EMBL" id="KZS98921.1"/>
    </source>
</evidence>
<evidence type="ECO:0000313" key="4">
    <source>
        <dbReference type="Proteomes" id="UP000076722"/>
    </source>
</evidence>
<gene>
    <name evidence="3" type="ORF">SISNIDRAFT_492255</name>
</gene>
<sequence length="301" mass="31819">MSWLVLLAWRTGVDVQMISQEAKIGPRRPLVGVHDSFTEPYTPEQCGLVASSTTSVQAAPPIVAAPPPGTLAPSDIVIASSPPATRVPAPATSTPSQPSNLPGMTSHFITFGEQSNGTICGALFLSWTWNVPSKQPSNQFVMEVDITNLGVSQMGLPAPAMIIEHVISSNVSVSDEGILWPKIEVPQGWYVVEGVMNGMSPAVPAQSPPFFIATGNNASCLEATATVTIIPSSSSSQEPSHPRQAHGLNTGALAAVVVSCCLGVIASILAFGLINRVKVREFLPRWIPGSTRPKDRSKYLF</sequence>
<keyword evidence="1" id="KW-1133">Transmembrane helix</keyword>
<name>A0A165AFJ9_9AGAM</name>
<evidence type="ECO:0000256" key="2">
    <source>
        <dbReference type="SAM" id="SignalP"/>
    </source>
</evidence>
<protein>
    <submittedName>
        <fullName evidence="3">Uncharacterized protein</fullName>
    </submittedName>
</protein>
<feature type="chain" id="PRO_5011977750" evidence="2">
    <location>
        <begin position="16"/>
        <end position="301"/>
    </location>
</feature>
<evidence type="ECO:0000256" key="1">
    <source>
        <dbReference type="SAM" id="Phobius"/>
    </source>
</evidence>
<feature type="transmembrane region" description="Helical" evidence="1">
    <location>
        <begin position="252"/>
        <end position="274"/>
    </location>
</feature>